<protein>
    <recommendedName>
        <fullName evidence="3">C-type lectin domain-containing protein</fullName>
    </recommendedName>
</protein>
<dbReference type="AlphaFoldDB" id="A0AAV5TWE5"/>
<comment type="caution">
    <text evidence="1">The sequence shown here is derived from an EMBL/GenBank/DDBJ whole genome shotgun (WGS) entry which is preliminary data.</text>
</comment>
<evidence type="ECO:0000313" key="1">
    <source>
        <dbReference type="EMBL" id="GMS98878.1"/>
    </source>
</evidence>
<gene>
    <name evidence="1" type="ORF">PENTCL1PPCAC_21053</name>
</gene>
<dbReference type="InterPro" id="IPR016186">
    <property type="entry name" value="C-type_lectin-like/link_sf"/>
</dbReference>
<dbReference type="Proteomes" id="UP001432027">
    <property type="component" value="Unassembled WGS sequence"/>
</dbReference>
<dbReference type="EMBL" id="BTSX01000005">
    <property type="protein sequence ID" value="GMS98878.1"/>
    <property type="molecule type" value="Genomic_DNA"/>
</dbReference>
<evidence type="ECO:0008006" key="3">
    <source>
        <dbReference type="Google" id="ProtNLM"/>
    </source>
</evidence>
<sequence>NWSTDQWQYSANSNYGQKAVLCVIDNYEATSPKPTTIVSTTSIALNCPYLYHAMEGKCIRPLYLDQTFHIQADLPGARKECAKDGGHLPIIKSDDENAIINNIVQNNFEAIKGRFNFIIL</sequence>
<feature type="non-terminal residue" evidence="1">
    <location>
        <position position="120"/>
    </location>
</feature>
<feature type="non-terminal residue" evidence="1">
    <location>
        <position position="1"/>
    </location>
</feature>
<accession>A0AAV5TWE5</accession>
<evidence type="ECO:0000313" key="2">
    <source>
        <dbReference type="Proteomes" id="UP001432027"/>
    </source>
</evidence>
<name>A0AAV5TWE5_9BILA</name>
<dbReference type="Gene3D" id="3.10.100.10">
    <property type="entry name" value="Mannose-Binding Protein A, subunit A"/>
    <property type="match status" value="1"/>
</dbReference>
<organism evidence="1 2">
    <name type="scientific">Pristionchus entomophagus</name>
    <dbReference type="NCBI Taxonomy" id="358040"/>
    <lineage>
        <taxon>Eukaryota</taxon>
        <taxon>Metazoa</taxon>
        <taxon>Ecdysozoa</taxon>
        <taxon>Nematoda</taxon>
        <taxon>Chromadorea</taxon>
        <taxon>Rhabditida</taxon>
        <taxon>Rhabditina</taxon>
        <taxon>Diplogasteromorpha</taxon>
        <taxon>Diplogasteroidea</taxon>
        <taxon>Neodiplogasteridae</taxon>
        <taxon>Pristionchus</taxon>
    </lineage>
</organism>
<dbReference type="InterPro" id="IPR016187">
    <property type="entry name" value="CTDL_fold"/>
</dbReference>
<dbReference type="SUPFAM" id="SSF56436">
    <property type="entry name" value="C-type lectin-like"/>
    <property type="match status" value="1"/>
</dbReference>
<dbReference type="CDD" id="cd00037">
    <property type="entry name" value="CLECT"/>
    <property type="match status" value="1"/>
</dbReference>
<reference evidence="1" key="1">
    <citation type="submission" date="2023-10" db="EMBL/GenBank/DDBJ databases">
        <title>Genome assembly of Pristionchus species.</title>
        <authorList>
            <person name="Yoshida K."/>
            <person name="Sommer R.J."/>
        </authorList>
    </citation>
    <scope>NUCLEOTIDE SEQUENCE</scope>
    <source>
        <strain evidence="1">RS0144</strain>
    </source>
</reference>
<keyword evidence="2" id="KW-1185">Reference proteome</keyword>
<proteinExistence type="predicted"/>